<protein>
    <recommendedName>
        <fullName evidence="4">Fatty acyl-CoA reductase</fullName>
        <ecNumber evidence="4">1.2.1.84</ecNumber>
    </recommendedName>
</protein>
<dbReference type="CDD" id="cd05236">
    <property type="entry name" value="FAR-N_SDR_e"/>
    <property type="match status" value="1"/>
</dbReference>
<gene>
    <name evidence="7" type="ORF">Tsubulata_218019</name>
</gene>
<dbReference type="EMBL" id="JAKUCV010001181">
    <property type="protein sequence ID" value="KAJ4847377.1"/>
    <property type="molecule type" value="Genomic_DNA"/>
</dbReference>
<evidence type="ECO:0000313" key="8">
    <source>
        <dbReference type="Proteomes" id="UP001141552"/>
    </source>
</evidence>
<dbReference type="InterPro" id="IPR026055">
    <property type="entry name" value="FAR"/>
</dbReference>
<keyword evidence="8" id="KW-1185">Reference proteome</keyword>
<sequence length="444" mass="50327">MLRAVPNVGKLYVLIKAKDKAAAMDRLKKEIIDEDLFSCLKDRYGKSYYGFMKSKLVPVLGNVSEDNLGMDPDTMTRLAEEINVIIHSAALTIPEGRLEVSINTNTKGAVRALNFARKCKMLCLFLHVSTAYVVGNTDGVFFERALTTPPNISAPLVDVDAEIKLASELDKSLPDDNEKAKKMKALGVERANFYGWQNAYAFTKAMAEMQINRMRGNIPVVIVRPSFIESSYREPFPGWIQGNRMFEPIILSYGQGHLPCFVGEANTIMDIVPVDMVVNAILAAMAKHGISTKPELHVYNVTSSLVNPLPVRDFFEYCYFQFTRKPLLDSKGNKISLPNRIVSAYLTEKIVGKYGLQRKMSALNPEYTHQLMRSITLARLYRHPFCNKVRFDSGNTRKLLEDMSTEEKQNFGFDVGIIDWRHYLVDIHIPSIRRRILKEPTSRI</sequence>
<comment type="similarity">
    <text evidence="1 4">Belongs to the fatty acyl-CoA reductase family.</text>
</comment>
<dbReference type="EC" id="1.2.1.84" evidence="4"/>
<dbReference type="CDD" id="cd09071">
    <property type="entry name" value="FAR_C"/>
    <property type="match status" value="1"/>
</dbReference>
<keyword evidence="4" id="KW-0521">NADP</keyword>
<proteinExistence type="inferred from homology"/>
<evidence type="ECO:0000313" key="7">
    <source>
        <dbReference type="EMBL" id="KAJ4847377.1"/>
    </source>
</evidence>
<dbReference type="Pfam" id="PF03015">
    <property type="entry name" value="Sterile"/>
    <property type="match status" value="1"/>
</dbReference>
<keyword evidence="4" id="KW-0560">Oxidoreductase</keyword>
<evidence type="ECO:0000256" key="4">
    <source>
        <dbReference type="RuleBase" id="RU363097"/>
    </source>
</evidence>
<organism evidence="7 8">
    <name type="scientific">Turnera subulata</name>
    <dbReference type="NCBI Taxonomy" id="218843"/>
    <lineage>
        <taxon>Eukaryota</taxon>
        <taxon>Viridiplantae</taxon>
        <taxon>Streptophyta</taxon>
        <taxon>Embryophyta</taxon>
        <taxon>Tracheophyta</taxon>
        <taxon>Spermatophyta</taxon>
        <taxon>Magnoliopsida</taxon>
        <taxon>eudicotyledons</taxon>
        <taxon>Gunneridae</taxon>
        <taxon>Pentapetalae</taxon>
        <taxon>rosids</taxon>
        <taxon>fabids</taxon>
        <taxon>Malpighiales</taxon>
        <taxon>Passifloraceae</taxon>
        <taxon>Turnera</taxon>
    </lineage>
</organism>
<keyword evidence="2 4" id="KW-0444">Lipid biosynthesis</keyword>
<dbReference type="PANTHER" id="PTHR11011:SF45">
    <property type="entry name" value="FATTY ACYL-COA REDUCTASE CG8306-RELATED"/>
    <property type="match status" value="1"/>
</dbReference>
<dbReference type="InterPro" id="IPR033640">
    <property type="entry name" value="FAR_C"/>
</dbReference>
<evidence type="ECO:0000259" key="6">
    <source>
        <dbReference type="Pfam" id="PF07993"/>
    </source>
</evidence>
<dbReference type="OrthoDB" id="429813at2759"/>
<dbReference type="Proteomes" id="UP001141552">
    <property type="component" value="Unassembled WGS sequence"/>
</dbReference>
<comment type="caution">
    <text evidence="7">The sequence shown here is derived from an EMBL/GenBank/DDBJ whole genome shotgun (WGS) entry which is preliminary data.</text>
</comment>
<comment type="catalytic activity">
    <reaction evidence="4">
        <text>a long-chain fatty acyl-CoA + 2 NADPH + 2 H(+) = a long-chain primary fatty alcohol + 2 NADP(+) + CoA</text>
        <dbReference type="Rhea" id="RHEA:52716"/>
        <dbReference type="ChEBI" id="CHEBI:15378"/>
        <dbReference type="ChEBI" id="CHEBI:57287"/>
        <dbReference type="ChEBI" id="CHEBI:57783"/>
        <dbReference type="ChEBI" id="CHEBI:58349"/>
        <dbReference type="ChEBI" id="CHEBI:77396"/>
        <dbReference type="ChEBI" id="CHEBI:83139"/>
        <dbReference type="EC" id="1.2.1.84"/>
    </reaction>
</comment>
<dbReference type="AlphaFoldDB" id="A0A9Q0GCM1"/>
<dbReference type="InterPro" id="IPR013120">
    <property type="entry name" value="FAR_NAD-bd"/>
</dbReference>
<dbReference type="Pfam" id="PF07993">
    <property type="entry name" value="NAD_binding_4"/>
    <property type="match status" value="1"/>
</dbReference>
<reference evidence="7" key="1">
    <citation type="submission" date="2022-02" db="EMBL/GenBank/DDBJ databases">
        <authorList>
            <person name="Henning P.M."/>
            <person name="McCubbin A.G."/>
            <person name="Shore J.S."/>
        </authorList>
    </citation>
    <scope>NUCLEOTIDE SEQUENCE</scope>
    <source>
        <strain evidence="7">F60SS</strain>
        <tissue evidence="7">Leaves</tissue>
    </source>
</reference>
<dbReference type="Gene3D" id="3.40.50.720">
    <property type="entry name" value="NAD(P)-binding Rossmann-like Domain"/>
    <property type="match status" value="1"/>
</dbReference>
<dbReference type="GO" id="GO:0080019">
    <property type="term" value="F:alcohol-forming very long-chain fatty acyl-CoA reductase activity"/>
    <property type="evidence" value="ECO:0007669"/>
    <property type="project" value="InterPro"/>
</dbReference>
<accession>A0A9Q0GCM1</accession>
<feature type="domain" description="Thioester reductase (TE)" evidence="6">
    <location>
        <begin position="1"/>
        <end position="281"/>
    </location>
</feature>
<comment type="function">
    <text evidence="4">Catalyzes the reduction of fatty acyl-CoA to fatty alcohols.</text>
</comment>
<feature type="domain" description="Fatty acyl-CoA reductase C-terminal" evidence="5">
    <location>
        <begin position="371"/>
        <end position="439"/>
    </location>
</feature>
<evidence type="ECO:0000256" key="3">
    <source>
        <dbReference type="ARBA" id="ARBA00023098"/>
    </source>
</evidence>
<evidence type="ECO:0000256" key="2">
    <source>
        <dbReference type="ARBA" id="ARBA00022516"/>
    </source>
</evidence>
<dbReference type="PANTHER" id="PTHR11011">
    <property type="entry name" value="MALE STERILITY PROTEIN 2-RELATED"/>
    <property type="match status" value="1"/>
</dbReference>
<dbReference type="GO" id="GO:0102965">
    <property type="term" value="F:alcohol-forming long-chain fatty acyl-CoA reductase activity"/>
    <property type="evidence" value="ECO:0007669"/>
    <property type="project" value="UniProtKB-EC"/>
</dbReference>
<dbReference type="GO" id="GO:0010345">
    <property type="term" value="P:suberin biosynthetic process"/>
    <property type="evidence" value="ECO:0007669"/>
    <property type="project" value="TreeGrafter"/>
</dbReference>
<keyword evidence="3 4" id="KW-0443">Lipid metabolism</keyword>
<evidence type="ECO:0000259" key="5">
    <source>
        <dbReference type="Pfam" id="PF03015"/>
    </source>
</evidence>
<name>A0A9Q0GCM1_9ROSI</name>
<dbReference type="GO" id="GO:0035336">
    <property type="term" value="P:long-chain fatty-acyl-CoA metabolic process"/>
    <property type="evidence" value="ECO:0007669"/>
    <property type="project" value="TreeGrafter"/>
</dbReference>
<dbReference type="SUPFAM" id="SSF51735">
    <property type="entry name" value="NAD(P)-binding Rossmann-fold domains"/>
    <property type="match status" value="1"/>
</dbReference>
<reference evidence="7" key="2">
    <citation type="journal article" date="2023" name="Plants (Basel)">
        <title>Annotation of the Turnera subulata (Passifloraceae) Draft Genome Reveals the S-Locus Evolved after the Divergence of Turneroideae from Passifloroideae in a Stepwise Manner.</title>
        <authorList>
            <person name="Henning P.M."/>
            <person name="Roalson E.H."/>
            <person name="Mir W."/>
            <person name="McCubbin A.G."/>
            <person name="Shore J.S."/>
        </authorList>
    </citation>
    <scope>NUCLEOTIDE SEQUENCE</scope>
    <source>
        <strain evidence="7">F60SS</strain>
    </source>
</reference>
<evidence type="ECO:0000256" key="1">
    <source>
        <dbReference type="ARBA" id="ARBA00005928"/>
    </source>
</evidence>
<dbReference type="InterPro" id="IPR036291">
    <property type="entry name" value="NAD(P)-bd_dom_sf"/>
</dbReference>